<sequence>MGPLFLPLSSIDRAANARVSIEFIQVFGSGGSGGSGGAVAAIREGFARALVSYFPVAGRIVKSVPGEPMVECSRDGIWFVEAVVDCALDDVNQHARSRRCSRPEALGRLRPAELHPRLRSAGRVHR</sequence>
<gene>
    <name evidence="3" type="primary">LOC109704070</name>
</gene>
<keyword evidence="2" id="KW-1185">Reference proteome</keyword>
<name>A0A6P5EFG1_ANACO</name>
<dbReference type="InterPro" id="IPR050898">
    <property type="entry name" value="Plant_acyltransferase"/>
</dbReference>
<reference evidence="3" key="2">
    <citation type="submission" date="2025-08" db="UniProtKB">
        <authorList>
            <consortium name="RefSeq"/>
        </authorList>
    </citation>
    <scope>IDENTIFICATION</scope>
    <source>
        <tissue evidence="3">Leaf</tissue>
    </source>
</reference>
<dbReference type="GeneID" id="109704070"/>
<evidence type="ECO:0000313" key="3">
    <source>
        <dbReference type="RefSeq" id="XP_020080393.1"/>
    </source>
</evidence>
<protein>
    <submittedName>
        <fullName evidence="3">Acyl transferase 9-like</fullName>
    </submittedName>
</protein>
<dbReference type="OrthoDB" id="783018at2759"/>
<dbReference type="Gene3D" id="3.30.559.10">
    <property type="entry name" value="Chloramphenicol acetyltransferase-like domain"/>
    <property type="match status" value="1"/>
</dbReference>
<proteinExistence type="inferred from homology"/>
<dbReference type="PANTHER" id="PTHR31147:SF2">
    <property type="entry name" value="OS01G0615300 PROTEIN"/>
    <property type="match status" value="1"/>
</dbReference>
<dbReference type="Pfam" id="PF02458">
    <property type="entry name" value="Transferase"/>
    <property type="match status" value="1"/>
</dbReference>
<dbReference type="PANTHER" id="PTHR31147">
    <property type="entry name" value="ACYL TRANSFERASE 4"/>
    <property type="match status" value="1"/>
</dbReference>
<reference evidence="2" key="1">
    <citation type="journal article" date="2015" name="Nat. Genet.">
        <title>The pineapple genome and the evolution of CAM photosynthesis.</title>
        <authorList>
            <person name="Ming R."/>
            <person name="VanBuren R."/>
            <person name="Wai C.M."/>
            <person name="Tang H."/>
            <person name="Schatz M.C."/>
            <person name="Bowers J.E."/>
            <person name="Lyons E."/>
            <person name="Wang M.L."/>
            <person name="Chen J."/>
            <person name="Biggers E."/>
            <person name="Zhang J."/>
            <person name="Huang L."/>
            <person name="Zhang L."/>
            <person name="Miao W."/>
            <person name="Zhang J."/>
            <person name="Ye Z."/>
            <person name="Miao C."/>
            <person name="Lin Z."/>
            <person name="Wang H."/>
            <person name="Zhou H."/>
            <person name="Yim W.C."/>
            <person name="Priest H.D."/>
            <person name="Zheng C."/>
            <person name="Woodhouse M."/>
            <person name="Edger P.P."/>
            <person name="Guyot R."/>
            <person name="Guo H.B."/>
            <person name="Guo H."/>
            <person name="Zheng G."/>
            <person name="Singh R."/>
            <person name="Sharma A."/>
            <person name="Min X."/>
            <person name="Zheng Y."/>
            <person name="Lee H."/>
            <person name="Gurtowski J."/>
            <person name="Sedlazeck F.J."/>
            <person name="Harkess A."/>
            <person name="McKain M.R."/>
            <person name="Liao Z."/>
            <person name="Fang J."/>
            <person name="Liu J."/>
            <person name="Zhang X."/>
            <person name="Zhang Q."/>
            <person name="Hu W."/>
            <person name="Qin Y."/>
            <person name="Wang K."/>
            <person name="Chen L.Y."/>
            <person name="Shirley N."/>
            <person name="Lin Y.R."/>
            <person name="Liu L.Y."/>
            <person name="Hernandez A.G."/>
            <person name="Wright C.L."/>
            <person name="Bulone V."/>
            <person name="Tuskan G.A."/>
            <person name="Heath K."/>
            <person name="Zee F."/>
            <person name="Moore P.H."/>
            <person name="Sunkar R."/>
            <person name="Leebens-Mack J.H."/>
            <person name="Mockler T."/>
            <person name="Bennetzen J.L."/>
            <person name="Freeling M."/>
            <person name="Sankoff D."/>
            <person name="Paterson A.H."/>
            <person name="Zhu X."/>
            <person name="Yang X."/>
            <person name="Smith J.A."/>
            <person name="Cushman J.C."/>
            <person name="Paull R.E."/>
            <person name="Yu Q."/>
        </authorList>
    </citation>
    <scope>NUCLEOTIDE SEQUENCE [LARGE SCALE GENOMIC DNA]</scope>
    <source>
        <strain evidence="2">cv. F153</strain>
    </source>
</reference>
<dbReference type="RefSeq" id="XP_020080393.1">
    <property type="nucleotide sequence ID" value="XM_020224804.1"/>
</dbReference>
<comment type="similarity">
    <text evidence="1">Belongs to the plant acyltransferase family.</text>
</comment>
<evidence type="ECO:0000256" key="1">
    <source>
        <dbReference type="ARBA" id="ARBA00009861"/>
    </source>
</evidence>
<dbReference type="AlphaFoldDB" id="A0A6P5EFG1"/>
<accession>A0A6P5EFG1</accession>
<organism evidence="2 3">
    <name type="scientific">Ananas comosus</name>
    <name type="common">Pineapple</name>
    <name type="synonym">Ananas ananas</name>
    <dbReference type="NCBI Taxonomy" id="4615"/>
    <lineage>
        <taxon>Eukaryota</taxon>
        <taxon>Viridiplantae</taxon>
        <taxon>Streptophyta</taxon>
        <taxon>Embryophyta</taxon>
        <taxon>Tracheophyta</taxon>
        <taxon>Spermatophyta</taxon>
        <taxon>Magnoliopsida</taxon>
        <taxon>Liliopsida</taxon>
        <taxon>Poales</taxon>
        <taxon>Bromeliaceae</taxon>
        <taxon>Bromelioideae</taxon>
        <taxon>Ananas</taxon>
    </lineage>
</organism>
<dbReference type="Proteomes" id="UP000515123">
    <property type="component" value="Unplaced"/>
</dbReference>
<dbReference type="InterPro" id="IPR023213">
    <property type="entry name" value="CAT-like_dom_sf"/>
</dbReference>
<evidence type="ECO:0000313" key="2">
    <source>
        <dbReference type="Proteomes" id="UP000515123"/>
    </source>
</evidence>